<comment type="caution">
    <text evidence="1">The sequence shown here is derived from an EMBL/GenBank/DDBJ whole genome shotgun (WGS) entry which is preliminary data.</text>
</comment>
<proteinExistence type="predicted"/>
<dbReference type="AlphaFoldDB" id="A0A4R1QCF0"/>
<accession>A0A4R1QCF0</accession>
<dbReference type="EMBL" id="SLUI01000001">
    <property type="protein sequence ID" value="TCL40151.1"/>
    <property type="molecule type" value="Genomic_DNA"/>
</dbReference>
<keyword evidence="1" id="KW-0282">Flagellum</keyword>
<protein>
    <submittedName>
        <fullName evidence="1">Flagellar operon protein</fullName>
    </submittedName>
</protein>
<dbReference type="NCBIfam" id="TIGR02530">
    <property type="entry name" value="flg_new"/>
    <property type="match status" value="1"/>
</dbReference>
<organism evidence="1 2">
    <name type="scientific">Anaerospora hongkongensis</name>
    <dbReference type="NCBI Taxonomy" id="244830"/>
    <lineage>
        <taxon>Bacteria</taxon>
        <taxon>Bacillati</taxon>
        <taxon>Bacillota</taxon>
        <taxon>Negativicutes</taxon>
        <taxon>Selenomonadales</taxon>
        <taxon>Sporomusaceae</taxon>
        <taxon>Anaerospora</taxon>
    </lineage>
</organism>
<keyword evidence="2" id="KW-1185">Reference proteome</keyword>
<reference evidence="1 2" key="1">
    <citation type="submission" date="2019-03" db="EMBL/GenBank/DDBJ databases">
        <title>Genomic Encyclopedia of Type Strains, Phase IV (KMG-IV): sequencing the most valuable type-strain genomes for metagenomic binning, comparative biology and taxonomic classification.</title>
        <authorList>
            <person name="Goeker M."/>
        </authorList>
    </citation>
    <scope>NUCLEOTIDE SEQUENCE [LARGE SCALE GENOMIC DNA]</scope>
    <source>
        <strain evidence="1 2">DSM 15969</strain>
    </source>
</reference>
<sequence length="131" mass="14236">MGDNRIYYPQTPLIQTPQVNKSSVIKPGASAANSGKSFTEILEKQLSGEVKFSQHALQRLQSRNIKLDETAMDKLSGAVDKAAQKGAKESLILMNNLALVVSVKNRTVITAMDEASMKENVFTNIDSAVIV</sequence>
<dbReference type="OrthoDB" id="165650at2"/>
<dbReference type="InterPro" id="IPR013367">
    <property type="entry name" value="Flagellar_put"/>
</dbReference>
<evidence type="ECO:0000313" key="2">
    <source>
        <dbReference type="Proteomes" id="UP000295063"/>
    </source>
</evidence>
<name>A0A4R1QCF0_9FIRM</name>
<evidence type="ECO:0000313" key="1">
    <source>
        <dbReference type="EMBL" id="TCL40151.1"/>
    </source>
</evidence>
<dbReference type="Proteomes" id="UP000295063">
    <property type="component" value="Unassembled WGS sequence"/>
</dbReference>
<keyword evidence="1" id="KW-0969">Cilium</keyword>
<dbReference type="Pfam" id="PF12611">
    <property type="entry name" value="Flagellar_put"/>
    <property type="match status" value="1"/>
</dbReference>
<keyword evidence="1" id="KW-0966">Cell projection</keyword>
<gene>
    <name evidence="1" type="ORF">EV210_101352</name>
</gene>
<dbReference type="RefSeq" id="WP_132074608.1">
    <property type="nucleotide sequence ID" value="NZ_SLUI01000001.1"/>
</dbReference>